<dbReference type="EMBL" id="NIOF01000026">
    <property type="protein sequence ID" value="OWQ83055.1"/>
    <property type="molecule type" value="Genomic_DNA"/>
</dbReference>
<reference evidence="1 2" key="1">
    <citation type="journal article" date="2008" name="Int. J. Syst. Evol. Microbiol.">
        <title>Description of Roseateles aquatilis sp. nov. and Roseateles terrae sp. nov., in the class Betaproteobacteria, and emended description of the genus Roseateles.</title>
        <authorList>
            <person name="Gomila M."/>
            <person name="Bowien B."/>
            <person name="Falsen E."/>
            <person name="Moore E.R."/>
            <person name="Lalucat J."/>
        </authorList>
    </citation>
    <scope>NUCLEOTIDE SEQUENCE [LARGE SCALE GENOMIC DNA]</scope>
    <source>
        <strain evidence="1 2">CCUG 48205</strain>
    </source>
</reference>
<gene>
    <name evidence="1" type="ORF">CDN99_27360</name>
</gene>
<dbReference type="AlphaFoldDB" id="A0A2D0ALQ9"/>
<comment type="caution">
    <text evidence="1">The sequence shown here is derived from an EMBL/GenBank/DDBJ whole genome shotgun (WGS) entry which is preliminary data.</text>
</comment>
<name>A0A2D0ALQ9_9BURK</name>
<accession>A0A2D0ALQ9</accession>
<evidence type="ECO:0000313" key="2">
    <source>
        <dbReference type="Proteomes" id="UP000197468"/>
    </source>
</evidence>
<dbReference type="Proteomes" id="UP000197468">
    <property type="component" value="Unassembled WGS sequence"/>
</dbReference>
<keyword evidence="2" id="KW-1185">Reference proteome</keyword>
<dbReference type="RefSeq" id="WP_088388768.1">
    <property type="nucleotide sequence ID" value="NZ_NIOF01000026.1"/>
</dbReference>
<evidence type="ECO:0000313" key="1">
    <source>
        <dbReference type="EMBL" id="OWQ83055.1"/>
    </source>
</evidence>
<protein>
    <submittedName>
        <fullName evidence="1">Uncharacterized protein</fullName>
    </submittedName>
</protein>
<sequence>MTTATLNVSPQVMAADAARVRTANAAGERLVVAALHAGRSIVEFVHAAAEVRPRDGLRQTAADISAERPDLAFSLRRAARNGWMY</sequence>
<proteinExistence type="predicted"/>
<dbReference type="OrthoDB" id="9155714at2"/>
<organism evidence="1 2">
    <name type="scientific">Roseateles aquatilis</name>
    <dbReference type="NCBI Taxonomy" id="431061"/>
    <lineage>
        <taxon>Bacteria</taxon>
        <taxon>Pseudomonadati</taxon>
        <taxon>Pseudomonadota</taxon>
        <taxon>Betaproteobacteria</taxon>
        <taxon>Burkholderiales</taxon>
        <taxon>Sphaerotilaceae</taxon>
        <taxon>Roseateles</taxon>
    </lineage>
</organism>